<evidence type="ECO:0000313" key="2">
    <source>
        <dbReference type="Proteomes" id="UP001252370"/>
    </source>
</evidence>
<keyword evidence="2" id="KW-1185">Reference proteome</keyword>
<organism evidence="1 2">
    <name type="scientific">Deinococcus soli</name>
    <name type="common">ex Cha et al. 2016</name>
    <dbReference type="NCBI Taxonomy" id="1309411"/>
    <lineage>
        <taxon>Bacteria</taxon>
        <taxon>Thermotogati</taxon>
        <taxon>Deinococcota</taxon>
        <taxon>Deinococci</taxon>
        <taxon>Deinococcales</taxon>
        <taxon>Deinococcaceae</taxon>
        <taxon>Deinococcus</taxon>
    </lineage>
</organism>
<sequence length="124" mass="13548">MVVKRLPRRYRTQVLTGQILVCLAAFMAWPVSKPSLWILEGWGGLHLSPFLWAGLMGGVGLLLLLAHSPRWAMVGMMLAFPLLTTVAAAAYLTLGPNVMTVAAGPLLLHCAWTAIDLKARWRGE</sequence>
<protein>
    <submittedName>
        <fullName evidence="1">Uncharacterized protein</fullName>
    </submittedName>
</protein>
<accession>A0ACC6KMR9</accession>
<dbReference type="Proteomes" id="UP001252370">
    <property type="component" value="Unassembled WGS sequence"/>
</dbReference>
<comment type="caution">
    <text evidence="1">The sequence shown here is derived from an EMBL/GenBank/DDBJ whole genome shotgun (WGS) entry which is preliminary data.</text>
</comment>
<name>A0ACC6KMR9_9DEIO</name>
<dbReference type="EMBL" id="JAVDTP010000018">
    <property type="protein sequence ID" value="MDR6753815.1"/>
    <property type="molecule type" value="Genomic_DNA"/>
</dbReference>
<evidence type="ECO:0000313" key="1">
    <source>
        <dbReference type="EMBL" id="MDR6753815.1"/>
    </source>
</evidence>
<proteinExistence type="predicted"/>
<reference evidence="1" key="1">
    <citation type="submission" date="2023-07" db="EMBL/GenBank/DDBJ databases">
        <title>Sorghum-associated microbial communities from plants grown in Nebraska, USA.</title>
        <authorList>
            <person name="Schachtman D."/>
        </authorList>
    </citation>
    <scope>NUCLEOTIDE SEQUENCE</scope>
    <source>
        <strain evidence="1">BE73</strain>
    </source>
</reference>
<gene>
    <name evidence="1" type="ORF">J2Y01_004340</name>
</gene>